<sequence length="187" mass="19821">MTGQQRDIAKSMCIHRSQEPPFGERLFAMIGTQGGAVRTTLPLFILLAGFCLSACERPVVRRTPEAMAAHRRQLAPPEHDGALEGAALSAMPARAKGVGHVTAVDRVARTITIDHDPAPGSDWPAMRLTLPVASPHLLEGVAAGALVEFHIERRAGVAEIAVLKPLSVARPGRPPVQSSSPPQATTQ</sequence>
<name>A0ABW3T669_9CAUL</name>
<dbReference type="EMBL" id="JBHTLQ010000063">
    <property type="protein sequence ID" value="MFD1192555.1"/>
    <property type="molecule type" value="Genomic_DNA"/>
</dbReference>
<dbReference type="Gene3D" id="2.40.50.320">
    <property type="entry name" value="Copper binding periplasmic protein CusF"/>
    <property type="match status" value="1"/>
</dbReference>
<dbReference type="InterPro" id="IPR042230">
    <property type="entry name" value="CusF_sf"/>
</dbReference>
<accession>A0ABW3T669</accession>
<comment type="caution">
    <text evidence="1">The sequence shown here is derived from an EMBL/GenBank/DDBJ whole genome shotgun (WGS) entry which is preliminary data.</text>
</comment>
<dbReference type="Proteomes" id="UP001597216">
    <property type="component" value="Unassembled WGS sequence"/>
</dbReference>
<evidence type="ECO:0000313" key="1">
    <source>
        <dbReference type="EMBL" id="MFD1192555.1"/>
    </source>
</evidence>
<proteinExistence type="predicted"/>
<dbReference type="InterPro" id="IPR021647">
    <property type="entry name" value="CusF_Ec"/>
</dbReference>
<keyword evidence="2" id="KW-1185">Reference proteome</keyword>
<dbReference type="Pfam" id="PF11604">
    <property type="entry name" value="CusF_Ec"/>
    <property type="match status" value="1"/>
</dbReference>
<evidence type="ECO:0000313" key="2">
    <source>
        <dbReference type="Proteomes" id="UP001597216"/>
    </source>
</evidence>
<organism evidence="1 2">
    <name type="scientific">Phenylobacterium conjunctum</name>
    <dbReference type="NCBI Taxonomy" id="1298959"/>
    <lineage>
        <taxon>Bacteria</taxon>
        <taxon>Pseudomonadati</taxon>
        <taxon>Pseudomonadota</taxon>
        <taxon>Alphaproteobacteria</taxon>
        <taxon>Caulobacterales</taxon>
        <taxon>Caulobacteraceae</taxon>
        <taxon>Phenylobacterium</taxon>
    </lineage>
</organism>
<gene>
    <name evidence="1" type="ORF">ACFQ27_18335</name>
</gene>
<protein>
    <submittedName>
        <fullName evidence="1">Copper-binding protein</fullName>
    </submittedName>
</protein>
<reference evidence="2" key="1">
    <citation type="journal article" date="2019" name="Int. J. Syst. Evol. Microbiol.">
        <title>The Global Catalogue of Microorganisms (GCM) 10K type strain sequencing project: providing services to taxonomists for standard genome sequencing and annotation.</title>
        <authorList>
            <consortium name="The Broad Institute Genomics Platform"/>
            <consortium name="The Broad Institute Genome Sequencing Center for Infectious Disease"/>
            <person name="Wu L."/>
            <person name="Ma J."/>
        </authorList>
    </citation>
    <scope>NUCLEOTIDE SEQUENCE [LARGE SCALE GENOMIC DNA]</scope>
    <source>
        <strain evidence="2">CCUG 55074</strain>
    </source>
</reference>
<dbReference type="RefSeq" id="WP_377354601.1">
    <property type="nucleotide sequence ID" value="NZ_JBHTLQ010000063.1"/>
</dbReference>